<dbReference type="InterPro" id="IPR029044">
    <property type="entry name" value="Nucleotide-diphossugar_trans"/>
</dbReference>
<reference evidence="4" key="1">
    <citation type="submission" date="2018-07" db="EMBL/GenBank/DDBJ databases">
        <authorList>
            <consortium name="Genoscope - CEA"/>
            <person name="William W."/>
        </authorList>
    </citation>
    <scope>NUCLEOTIDE SEQUENCE</scope>
    <source>
        <strain evidence="4">IK1</strain>
    </source>
</reference>
<keyword evidence="3 4" id="KW-0808">Transferase</keyword>
<dbReference type="PANTHER" id="PTHR48090">
    <property type="entry name" value="UNDECAPRENYL-PHOSPHATE 4-DEOXY-4-FORMAMIDO-L-ARABINOSE TRANSFERASE-RELATED"/>
    <property type="match status" value="1"/>
</dbReference>
<gene>
    <name evidence="4" type="ORF">TRIP_B250341</name>
</gene>
<proteinExistence type="inferred from homology"/>
<comment type="similarity">
    <text evidence="1">Belongs to the glycosyltransferase 2 family.</text>
</comment>
<dbReference type="PANTHER" id="PTHR48090:SF10">
    <property type="entry name" value="GLUCOSYL-3-PHOSPHOGLYCERATE SYNTHASE"/>
    <property type="match status" value="1"/>
</dbReference>
<evidence type="ECO:0000313" key="4">
    <source>
        <dbReference type="EMBL" id="VBB43246.1"/>
    </source>
</evidence>
<dbReference type="GO" id="GO:0016757">
    <property type="term" value="F:glycosyltransferase activity"/>
    <property type="evidence" value="ECO:0007669"/>
    <property type="project" value="UniProtKB-KW"/>
</dbReference>
<keyword evidence="2" id="KW-0328">Glycosyltransferase</keyword>
<dbReference type="Gene3D" id="3.90.550.10">
    <property type="entry name" value="Spore Coat Polysaccharide Biosynthesis Protein SpsA, Chain A"/>
    <property type="match status" value="1"/>
</dbReference>
<name>A0A653A5B0_UNCDX</name>
<accession>A0A653A5B0</accession>
<dbReference type="SUPFAM" id="SSF53448">
    <property type="entry name" value="Nucleotide-diphospho-sugar transferases"/>
    <property type="match status" value="1"/>
</dbReference>
<evidence type="ECO:0000256" key="1">
    <source>
        <dbReference type="ARBA" id="ARBA00006739"/>
    </source>
</evidence>
<sequence>MTEGFEREVNPQNIEKAEMVVCIPSYKEADSIAYPIKQADEGLKKYFGDKSAVIINCDNDSPDETKAVFLGTETETPKIYLSTPPGVKGKGNNFKNLFEKVVALGAKAVVVVDADLKSITPEWIRHLGEPLYNGFSYVAPLYIRHKYDGTITNGIAYPLTRSLYGRRVRQPIGGDFGFSGEMARAYAECEIWDEAVAHFGIDIWMTTVAIRQKVQICQSFMGRPKIHRTKDPGAHLGPMFRQVVGTIFSLMGSLEDLWLKVKYSRPTAIYGFGLGETEMPPKVSVDTANLFRQFRKGFDDFDGVWKTVLTPDVYKKLLEIKEMKENVFDVPTDLWARILFDTAVAYRDAVHDRDEMMESLIPLYFGRTLSFVKKTRSMNIKQAEEAIEEDCMTFEMTKPYLLKRWQQKRG</sequence>
<organism evidence="4">
    <name type="scientific">Uncultured Desulfatiglans sp</name>
    <dbReference type="NCBI Taxonomy" id="1748965"/>
    <lineage>
        <taxon>Bacteria</taxon>
        <taxon>Pseudomonadati</taxon>
        <taxon>Thermodesulfobacteriota</taxon>
        <taxon>Desulfobacteria</taxon>
        <taxon>Desulfatiglandales</taxon>
        <taxon>Desulfatiglandaceae</taxon>
        <taxon>Desulfatiglans</taxon>
        <taxon>environmental samples</taxon>
    </lineage>
</organism>
<evidence type="ECO:0000256" key="3">
    <source>
        <dbReference type="ARBA" id="ARBA00022679"/>
    </source>
</evidence>
<evidence type="ECO:0000256" key="2">
    <source>
        <dbReference type="ARBA" id="ARBA00022676"/>
    </source>
</evidence>
<dbReference type="AlphaFoldDB" id="A0A653A5B0"/>
<protein>
    <submittedName>
        <fullName evidence="4">Glycosyltransferase, group 2 family protein</fullName>
    </submittedName>
</protein>
<dbReference type="EMBL" id="UPXX01000018">
    <property type="protein sequence ID" value="VBB43246.1"/>
    <property type="molecule type" value="Genomic_DNA"/>
</dbReference>
<dbReference type="InterPro" id="IPR050256">
    <property type="entry name" value="Glycosyltransferase_2"/>
</dbReference>